<dbReference type="PANTHER" id="PTHR42781">
    <property type="entry name" value="SPERMIDINE/PUTRESCINE IMPORT ATP-BINDING PROTEIN POTA"/>
    <property type="match status" value="1"/>
</dbReference>
<dbReference type="InterPro" id="IPR008995">
    <property type="entry name" value="Mo/tungstate-bd_C_term_dom"/>
</dbReference>
<dbReference type="SUPFAM" id="SSF50331">
    <property type="entry name" value="MOP-like"/>
    <property type="match status" value="1"/>
</dbReference>
<comment type="caution">
    <text evidence="12">The sequence shown here is derived from an EMBL/GenBank/DDBJ whole genome shotgun (WGS) entry which is preliminary data.</text>
</comment>
<dbReference type="PANTHER" id="PTHR42781:SF4">
    <property type="entry name" value="SPERMIDINE_PUTRESCINE IMPORT ATP-BINDING PROTEIN POTA"/>
    <property type="match status" value="1"/>
</dbReference>
<dbReference type="RefSeq" id="WP_246061183.1">
    <property type="nucleotide sequence ID" value="NZ_BAAAPR010000014.1"/>
</dbReference>
<dbReference type="InterPro" id="IPR003593">
    <property type="entry name" value="AAA+_ATPase"/>
</dbReference>
<sequence>MTTAPEVSPVAPPTPATAWPAAPGAAVEVRGLTHAYGARPVLDGLDLTVRAGEVTALLGPSGCGKTTLLRVVAGFLRPDAGTVTLDGAELTRGRRVVPTAGRGIGYVPQEGALFPHVDVAGNLAFGLPRSGWRGRARGHRDRVAELLELVGLAPELASRHPHELSGGQQQRVALARALAPRPRVVLLDEPFSSLDTDSRRETSAATIAALRAAGTTAVLVTHDPDEAMALADRVAVLHAGKVAQEGPPQEVYHRPVDAVVARALGEANVLAGRLVRPEEVSFTRDPQGDAVVVSTTFHGHDHVCVVRLDDGTSVTARATGTDLPAAGERVRLDVGAP</sequence>
<dbReference type="Proteomes" id="UP000317893">
    <property type="component" value="Unassembled WGS sequence"/>
</dbReference>
<evidence type="ECO:0000256" key="4">
    <source>
        <dbReference type="ARBA" id="ARBA00022741"/>
    </source>
</evidence>
<dbReference type="FunFam" id="3.40.50.300:FF:000425">
    <property type="entry name" value="Probable ABC transporter, ATP-binding subunit"/>
    <property type="match status" value="1"/>
</dbReference>
<organism evidence="12 13">
    <name type="scientific">Lapillicoccus jejuensis</name>
    <dbReference type="NCBI Taxonomy" id="402171"/>
    <lineage>
        <taxon>Bacteria</taxon>
        <taxon>Bacillati</taxon>
        <taxon>Actinomycetota</taxon>
        <taxon>Actinomycetes</taxon>
        <taxon>Micrococcales</taxon>
        <taxon>Intrasporangiaceae</taxon>
        <taxon>Lapillicoccus</taxon>
    </lineage>
</organism>
<keyword evidence="7" id="KW-0406">Ion transport</keyword>
<feature type="region of interest" description="Disordered" evidence="10">
    <location>
        <begin position="1"/>
        <end position="20"/>
    </location>
</feature>
<dbReference type="GO" id="GO:0016887">
    <property type="term" value="F:ATP hydrolysis activity"/>
    <property type="evidence" value="ECO:0007669"/>
    <property type="project" value="InterPro"/>
</dbReference>
<keyword evidence="2" id="KW-1003">Cell membrane</keyword>
<dbReference type="GO" id="GO:0043190">
    <property type="term" value="C:ATP-binding cassette (ABC) transporter complex"/>
    <property type="evidence" value="ECO:0007669"/>
    <property type="project" value="InterPro"/>
</dbReference>
<keyword evidence="13" id="KW-1185">Reference proteome</keyword>
<keyword evidence="3" id="KW-0410">Iron transport</keyword>
<proteinExistence type="predicted"/>
<evidence type="ECO:0000256" key="6">
    <source>
        <dbReference type="ARBA" id="ARBA00023004"/>
    </source>
</evidence>
<evidence type="ECO:0000256" key="9">
    <source>
        <dbReference type="ARBA" id="ARBA00066388"/>
    </source>
</evidence>
<dbReference type="EMBL" id="VFMN01000001">
    <property type="protein sequence ID" value="TQJ09312.1"/>
    <property type="molecule type" value="Genomic_DNA"/>
</dbReference>
<dbReference type="EC" id="7.6.2.9" evidence="9"/>
<evidence type="ECO:0000256" key="3">
    <source>
        <dbReference type="ARBA" id="ARBA00022496"/>
    </source>
</evidence>
<dbReference type="GO" id="GO:0015418">
    <property type="term" value="F:ABC-type quaternary ammonium compound transporting activity"/>
    <property type="evidence" value="ECO:0007669"/>
    <property type="project" value="UniProtKB-EC"/>
</dbReference>
<dbReference type="InterPro" id="IPR050093">
    <property type="entry name" value="ABC_SmlMolc_Importer"/>
</dbReference>
<keyword evidence="1" id="KW-0813">Transport</keyword>
<evidence type="ECO:0000313" key="12">
    <source>
        <dbReference type="EMBL" id="TQJ09312.1"/>
    </source>
</evidence>
<dbReference type="SMART" id="SM00382">
    <property type="entry name" value="AAA"/>
    <property type="match status" value="1"/>
</dbReference>
<dbReference type="GO" id="GO:0005524">
    <property type="term" value="F:ATP binding"/>
    <property type="evidence" value="ECO:0007669"/>
    <property type="project" value="UniProtKB-KW"/>
</dbReference>
<evidence type="ECO:0000259" key="11">
    <source>
        <dbReference type="PROSITE" id="PS50893"/>
    </source>
</evidence>
<gene>
    <name evidence="12" type="ORF">FB458_2422</name>
</gene>
<evidence type="ECO:0000256" key="1">
    <source>
        <dbReference type="ARBA" id="ARBA00022448"/>
    </source>
</evidence>
<dbReference type="SUPFAM" id="SSF52540">
    <property type="entry name" value="P-loop containing nucleoside triphosphate hydrolases"/>
    <property type="match status" value="1"/>
</dbReference>
<accession>A0A542E1U2</accession>
<dbReference type="InterPro" id="IPR015853">
    <property type="entry name" value="ABC_transpr_FbpC"/>
</dbReference>
<dbReference type="InterPro" id="IPR017871">
    <property type="entry name" value="ABC_transporter-like_CS"/>
</dbReference>
<dbReference type="Pfam" id="PF08402">
    <property type="entry name" value="TOBE_2"/>
    <property type="match status" value="1"/>
</dbReference>
<keyword evidence="4" id="KW-0547">Nucleotide-binding</keyword>
<dbReference type="CDD" id="cd03259">
    <property type="entry name" value="ABC_Carb_Solutes_like"/>
    <property type="match status" value="1"/>
</dbReference>
<evidence type="ECO:0000256" key="2">
    <source>
        <dbReference type="ARBA" id="ARBA00022475"/>
    </source>
</evidence>
<keyword evidence="8" id="KW-0472">Membrane</keyword>
<keyword evidence="6" id="KW-0408">Iron</keyword>
<dbReference type="InterPro" id="IPR003439">
    <property type="entry name" value="ABC_transporter-like_ATP-bd"/>
</dbReference>
<evidence type="ECO:0000256" key="5">
    <source>
        <dbReference type="ARBA" id="ARBA00022840"/>
    </source>
</evidence>
<dbReference type="Gene3D" id="3.40.50.300">
    <property type="entry name" value="P-loop containing nucleotide triphosphate hydrolases"/>
    <property type="match status" value="1"/>
</dbReference>
<dbReference type="PROSITE" id="PS00211">
    <property type="entry name" value="ABC_TRANSPORTER_1"/>
    <property type="match status" value="1"/>
</dbReference>
<protein>
    <recommendedName>
        <fullName evidence="9">ABC-type quaternary amine transporter</fullName>
        <ecNumber evidence="9">7.6.2.9</ecNumber>
    </recommendedName>
</protein>
<dbReference type="AlphaFoldDB" id="A0A542E1U2"/>
<keyword evidence="5 12" id="KW-0067">ATP-binding</keyword>
<feature type="domain" description="ABC transporter" evidence="11">
    <location>
        <begin position="27"/>
        <end position="264"/>
    </location>
</feature>
<name>A0A542E1U2_9MICO</name>
<dbReference type="PROSITE" id="PS50893">
    <property type="entry name" value="ABC_TRANSPORTER_2"/>
    <property type="match status" value="1"/>
</dbReference>
<evidence type="ECO:0000256" key="8">
    <source>
        <dbReference type="ARBA" id="ARBA00023136"/>
    </source>
</evidence>
<reference evidence="12 13" key="1">
    <citation type="submission" date="2019-06" db="EMBL/GenBank/DDBJ databases">
        <title>Sequencing the genomes of 1000 actinobacteria strains.</title>
        <authorList>
            <person name="Klenk H.-P."/>
        </authorList>
    </citation>
    <scope>NUCLEOTIDE SEQUENCE [LARGE SCALE GENOMIC DNA]</scope>
    <source>
        <strain evidence="12 13">DSM 18607</strain>
    </source>
</reference>
<dbReference type="InterPro" id="IPR027417">
    <property type="entry name" value="P-loop_NTPase"/>
</dbReference>
<evidence type="ECO:0000256" key="10">
    <source>
        <dbReference type="SAM" id="MobiDB-lite"/>
    </source>
</evidence>
<dbReference type="InterPro" id="IPR013611">
    <property type="entry name" value="Transp-assoc_OB_typ2"/>
</dbReference>
<evidence type="ECO:0000313" key="13">
    <source>
        <dbReference type="Proteomes" id="UP000317893"/>
    </source>
</evidence>
<dbReference type="Pfam" id="PF00005">
    <property type="entry name" value="ABC_tran"/>
    <property type="match status" value="1"/>
</dbReference>
<evidence type="ECO:0000256" key="7">
    <source>
        <dbReference type="ARBA" id="ARBA00023065"/>
    </source>
</evidence>
<dbReference type="GO" id="GO:0015408">
    <property type="term" value="F:ABC-type ferric iron transporter activity"/>
    <property type="evidence" value="ECO:0007669"/>
    <property type="project" value="InterPro"/>
</dbReference>